<proteinExistence type="predicted"/>
<evidence type="ECO:0000313" key="7">
    <source>
        <dbReference type="EMBL" id="MDH8679823.1"/>
    </source>
</evidence>
<organism evidence="7 8">
    <name type="scientific">Fusibacter bizertensis</name>
    <dbReference type="NCBI Taxonomy" id="1488331"/>
    <lineage>
        <taxon>Bacteria</taxon>
        <taxon>Bacillati</taxon>
        <taxon>Bacillota</taxon>
        <taxon>Clostridia</taxon>
        <taxon>Eubacteriales</taxon>
        <taxon>Eubacteriales Family XII. Incertae Sedis</taxon>
        <taxon>Fusibacter</taxon>
    </lineage>
</organism>
<dbReference type="RefSeq" id="WP_281095719.1">
    <property type="nucleotide sequence ID" value="NZ_JARYZI010000017.1"/>
</dbReference>
<feature type="transmembrane region" description="Helical" evidence="6">
    <location>
        <begin position="328"/>
        <end position="352"/>
    </location>
</feature>
<keyword evidence="2" id="KW-0813">Transport</keyword>
<dbReference type="Pfam" id="PF00209">
    <property type="entry name" value="SNF"/>
    <property type="match status" value="2"/>
</dbReference>
<dbReference type="SUPFAM" id="SSF161070">
    <property type="entry name" value="SNF-like"/>
    <property type="match status" value="1"/>
</dbReference>
<comment type="subcellular location">
    <subcellularLocation>
        <location evidence="1">Membrane</location>
        <topology evidence="1">Multi-pass membrane protein</topology>
    </subcellularLocation>
</comment>
<dbReference type="InterPro" id="IPR037272">
    <property type="entry name" value="SNS_sf"/>
</dbReference>
<feature type="transmembrane region" description="Helical" evidence="6">
    <location>
        <begin position="12"/>
        <end position="29"/>
    </location>
</feature>
<evidence type="ECO:0000256" key="1">
    <source>
        <dbReference type="ARBA" id="ARBA00004141"/>
    </source>
</evidence>
<feature type="transmembrane region" description="Helical" evidence="6">
    <location>
        <begin position="364"/>
        <end position="381"/>
    </location>
</feature>
<evidence type="ECO:0000256" key="6">
    <source>
        <dbReference type="SAM" id="Phobius"/>
    </source>
</evidence>
<dbReference type="EMBL" id="JARYZI010000017">
    <property type="protein sequence ID" value="MDH8679823.1"/>
    <property type="molecule type" value="Genomic_DNA"/>
</dbReference>
<accession>A0ABT6NHA8</accession>
<dbReference type="PROSITE" id="PS50267">
    <property type="entry name" value="NA_NEUROTRAN_SYMP_3"/>
    <property type="match status" value="1"/>
</dbReference>
<dbReference type="Proteomes" id="UP001158045">
    <property type="component" value="Unassembled WGS sequence"/>
</dbReference>
<dbReference type="PANTHER" id="PTHR42948">
    <property type="entry name" value="TRANSPORTER"/>
    <property type="match status" value="1"/>
</dbReference>
<dbReference type="InterPro" id="IPR000175">
    <property type="entry name" value="Na/ntran_symport"/>
</dbReference>
<evidence type="ECO:0000256" key="2">
    <source>
        <dbReference type="ARBA" id="ARBA00022448"/>
    </source>
</evidence>
<feature type="transmembrane region" description="Helical" evidence="6">
    <location>
        <begin position="41"/>
        <end position="61"/>
    </location>
</feature>
<evidence type="ECO:0000256" key="3">
    <source>
        <dbReference type="ARBA" id="ARBA00022692"/>
    </source>
</evidence>
<feature type="transmembrane region" description="Helical" evidence="6">
    <location>
        <begin position="184"/>
        <end position="202"/>
    </location>
</feature>
<feature type="transmembrane region" description="Helical" evidence="6">
    <location>
        <begin position="154"/>
        <end position="172"/>
    </location>
</feature>
<feature type="transmembrane region" description="Helical" evidence="6">
    <location>
        <begin position="401"/>
        <end position="421"/>
    </location>
</feature>
<feature type="transmembrane region" description="Helical" evidence="6">
    <location>
        <begin position="483"/>
        <end position="510"/>
    </location>
</feature>
<keyword evidence="5 6" id="KW-0472">Membrane</keyword>
<dbReference type="PRINTS" id="PR00176">
    <property type="entry name" value="NANEUSMPORT"/>
</dbReference>
<feature type="transmembrane region" description="Helical" evidence="6">
    <location>
        <begin position="232"/>
        <end position="258"/>
    </location>
</feature>
<evidence type="ECO:0000256" key="5">
    <source>
        <dbReference type="ARBA" id="ARBA00023136"/>
    </source>
</evidence>
<gene>
    <name evidence="7" type="ORF">QE109_16815</name>
</gene>
<name>A0ABT6NHA8_9FIRM</name>
<protein>
    <submittedName>
        <fullName evidence="7">Sodium-dependent transporter</fullName>
    </submittedName>
</protein>
<feature type="transmembrane region" description="Helical" evidence="6">
    <location>
        <begin position="441"/>
        <end position="463"/>
    </location>
</feature>
<keyword evidence="3 6" id="KW-0812">Transmembrane</keyword>
<keyword evidence="8" id="KW-1185">Reference proteome</keyword>
<dbReference type="PANTHER" id="PTHR42948:SF1">
    <property type="entry name" value="TRANSPORTER"/>
    <property type="match status" value="1"/>
</dbReference>
<feature type="transmembrane region" description="Helical" evidence="6">
    <location>
        <begin position="94"/>
        <end position="116"/>
    </location>
</feature>
<reference evidence="7 8" key="1">
    <citation type="submission" date="2023-04" db="EMBL/GenBank/DDBJ databases">
        <title>Fusibacter bizertensis strain WBS, isolated from littoral bottom sediments of the Arctic seas - biochemical and genomic analysis.</title>
        <authorList>
            <person name="Brioukhanov A.L."/>
        </authorList>
    </citation>
    <scope>NUCLEOTIDE SEQUENCE [LARGE SCALE GENOMIC DNA]</scope>
    <source>
        <strain evidence="7 8">WBS</strain>
    </source>
</reference>
<keyword evidence="4 6" id="KW-1133">Transmembrane helix</keyword>
<evidence type="ECO:0000313" key="8">
    <source>
        <dbReference type="Proteomes" id="UP001158045"/>
    </source>
</evidence>
<dbReference type="NCBIfam" id="NF037979">
    <property type="entry name" value="Na_transp"/>
    <property type="match status" value="1"/>
</dbReference>
<evidence type="ECO:0000256" key="4">
    <source>
        <dbReference type="ARBA" id="ARBA00022989"/>
    </source>
</evidence>
<sequence length="527" mass="57603">MSEKRENWGSKLGLVLAMAGNAVGLGNFWRYPYQAAKNGGGAFMLPYFGALILMGIPLMLVEWSLGRMGGKYGHGTLGPMVYLQAREGVKPRTAILIGSLAGGLALAVTLLVNSYYNHIIGWTMGYTVLSLTGSYMNVESTGQFFADYIQNPGLVFGFWLLALTTLMFTAMGGIQKGVERMAKILMPTIYVFGIILIIRTLTLGSPNAAHPDWTPIAGLNFIWSPRWSELNWAATMAACGQIFFTLSIGMGIICNYASYLKPDDDIVLSGLTTVALNELAEVILGGTIAIPIAYAFMGPDGVGASIGLSFIALPSLFKEMGFGNLIGALWFLLLSFAGLTSAVAMYNYLVSLIMENTSAIRKKASVLVFIGYIIVGLPVALEPILTKTADLMYFTEVDNWVGNFFLFILGMTEIIVTGWLFREKGLPEINRGSYWKVPSWFYKLFIQGITPIAMIVVLVMYVVDTAKQGYYKLIPTFVAGNDALIPWVIAGRLVVFGVVALGCIVTYASIKRSYREELDKNEVIVRL</sequence>
<comment type="caution">
    <text evidence="7">The sequence shown here is derived from an EMBL/GenBank/DDBJ whole genome shotgun (WGS) entry which is preliminary data.</text>
</comment>
<dbReference type="CDD" id="cd10333">
    <property type="entry name" value="LeuT-like_sbd"/>
    <property type="match status" value="1"/>
</dbReference>